<accession>A0A2J6Q7J1</accession>
<dbReference type="AlphaFoldDB" id="A0A2J6Q7J1"/>
<proteinExistence type="predicted"/>
<evidence type="ECO:0000256" key="1">
    <source>
        <dbReference type="SAM" id="MobiDB-lite"/>
    </source>
</evidence>
<gene>
    <name evidence="2" type="ORF">NA56DRAFT_702584</name>
</gene>
<feature type="region of interest" description="Disordered" evidence="1">
    <location>
        <begin position="94"/>
        <end position="166"/>
    </location>
</feature>
<feature type="compositionally biased region" description="Polar residues" evidence="1">
    <location>
        <begin position="113"/>
        <end position="123"/>
    </location>
</feature>
<dbReference type="EMBL" id="KZ613478">
    <property type="protein sequence ID" value="PMD22230.1"/>
    <property type="molecule type" value="Genomic_DNA"/>
</dbReference>
<evidence type="ECO:0000313" key="3">
    <source>
        <dbReference type="Proteomes" id="UP000235672"/>
    </source>
</evidence>
<organism evidence="2 3">
    <name type="scientific">Hyaloscypha hepaticicola</name>
    <dbReference type="NCBI Taxonomy" id="2082293"/>
    <lineage>
        <taxon>Eukaryota</taxon>
        <taxon>Fungi</taxon>
        <taxon>Dikarya</taxon>
        <taxon>Ascomycota</taxon>
        <taxon>Pezizomycotina</taxon>
        <taxon>Leotiomycetes</taxon>
        <taxon>Helotiales</taxon>
        <taxon>Hyaloscyphaceae</taxon>
        <taxon>Hyaloscypha</taxon>
    </lineage>
</organism>
<name>A0A2J6Q7J1_9HELO</name>
<sequence length="392" mass="38629">MVLPTEPLEPFTDATGGVSTVTVTVNTVARGSETNLESGSVFTIAETTIIDPNGSSFTALLEPVTDATGGVSTLTVTVDAIAGGVVEPIITTIAPPPVTTNANSGELLPPPTSLVTSTASDGSVGTVPAPVPVEGGSGGRGGGGSGGGGGGGGSGDPKDPDDNTSECATQTATFCVDTCSMTCSSITGQTAVITTIGGDPASSITICSDCEATPTDPGPISLLYTLPTGIAPVTAPNPTLFTITFITDYVLDAPRSDVDTAAAFAAMQSIDFQQLSFFPGGILTVATTETFAEPAGLTIPVISNDASTVALLSATAAATAEPPTVVSPGAPPESSQLPAVTHPCLLSSDCPQSNCNSDQTPICAPNGTCLCGSSSLDLGPLGGKARRACPTF</sequence>
<reference evidence="2 3" key="1">
    <citation type="submission" date="2016-05" db="EMBL/GenBank/DDBJ databases">
        <title>A degradative enzymes factory behind the ericoid mycorrhizal symbiosis.</title>
        <authorList>
            <consortium name="DOE Joint Genome Institute"/>
            <person name="Martino E."/>
            <person name="Morin E."/>
            <person name="Grelet G."/>
            <person name="Kuo A."/>
            <person name="Kohler A."/>
            <person name="Daghino S."/>
            <person name="Barry K."/>
            <person name="Choi C."/>
            <person name="Cichocki N."/>
            <person name="Clum A."/>
            <person name="Copeland A."/>
            <person name="Hainaut M."/>
            <person name="Haridas S."/>
            <person name="Labutti K."/>
            <person name="Lindquist E."/>
            <person name="Lipzen A."/>
            <person name="Khouja H.-R."/>
            <person name="Murat C."/>
            <person name="Ohm R."/>
            <person name="Olson A."/>
            <person name="Spatafora J."/>
            <person name="Veneault-Fourrey C."/>
            <person name="Henrissat B."/>
            <person name="Grigoriev I."/>
            <person name="Martin F."/>
            <person name="Perotto S."/>
        </authorList>
    </citation>
    <scope>NUCLEOTIDE SEQUENCE [LARGE SCALE GENOMIC DNA]</scope>
    <source>
        <strain evidence="2 3">UAMH 7357</strain>
    </source>
</reference>
<feature type="compositionally biased region" description="Gly residues" evidence="1">
    <location>
        <begin position="135"/>
        <end position="155"/>
    </location>
</feature>
<keyword evidence="3" id="KW-1185">Reference proteome</keyword>
<dbReference type="Proteomes" id="UP000235672">
    <property type="component" value="Unassembled WGS sequence"/>
</dbReference>
<dbReference type="OrthoDB" id="10472929at2759"/>
<dbReference type="STRING" id="1745343.A0A2J6Q7J1"/>
<protein>
    <submittedName>
        <fullName evidence="2">Uncharacterized protein</fullName>
    </submittedName>
</protein>
<evidence type="ECO:0000313" key="2">
    <source>
        <dbReference type="EMBL" id="PMD22230.1"/>
    </source>
</evidence>